<keyword evidence="6 9" id="KW-1133">Transmembrane helix</keyword>
<evidence type="ECO:0000256" key="5">
    <source>
        <dbReference type="ARBA" id="ARBA00022927"/>
    </source>
</evidence>
<dbReference type="Gene3D" id="1.20.5.1030">
    <property type="entry name" value="Preprotein translocase secy subunit"/>
    <property type="match status" value="1"/>
</dbReference>
<keyword evidence="11" id="KW-1185">Reference proteome</keyword>
<keyword evidence="7 9" id="KW-0811">Translocation</keyword>
<protein>
    <recommendedName>
        <fullName evidence="9">Protein translocase subunit SecE</fullName>
    </recommendedName>
</protein>
<dbReference type="GO" id="GO:0065002">
    <property type="term" value="P:intracellular protein transmembrane transport"/>
    <property type="evidence" value="ECO:0007669"/>
    <property type="project" value="UniProtKB-UniRule"/>
</dbReference>
<evidence type="ECO:0000256" key="1">
    <source>
        <dbReference type="ARBA" id="ARBA00004370"/>
    </source>
</evidence>
<keyword evidence="4 9" id="KW-0812">Transmembrane</keyword>
<evidence type="ECO:0000256" key="6">
    <source>
        <dbReference type="ARBA" id="ARBA00022989"/>
    </source>
</evidence>
<dbReference type="GO" id="GO:0008320">
    <property type="term" value="F:protein transmembrane transporter activity"/>
    <property type="evidence" value="ECO:0007669"/>
    <property type="project" value="UniProtKB-UniRule"/>
</dbReference>
<gene>
    <name evidence="9" type="primary">secE</name>
    <name evidence="10" type="ORF">SAMN02910418_02429</name>
</gene>
<dbReference type="EMBL" id="FNQV01000025">
    <property type="protein sequence ID" value="SEA79314.1"/>
    <property type="molecule type" value="Genomic_DNA"/>
</dbReference>
<evidence type="ECO:0000256" key="3">
    <source>
        <dbReference type="ARBA" id="ARBA00022475"/>
    </source>
</evidence>
<dbReference type="InterPro" id="IPR005807">
    <property type="entry name" value="SecE_bac"/>
</dbReference>
<dbReference type="InterPro" id="IPR038379">
    <property type="entry name" value="SecE_sf"/>
</dbReference>
<name>A0A1H4E2P2_9ACTO</name>
<comment type="similarity">
    <text evidence="9">Belongs to the SecE/SEC61-gamma family.</text>
</comment>
<dbReference type="HAMAP" id="MF_00422">
    <property type="entry name" value="SecE"/>
    <property type="match status" value="1"/>
</dbReference>
<comment type="subcellular location">
    <subcellularLocation>
        <location evidence="9">Cell membrane</location>
        <topology evidence="9">Single-pass membrane protein</topology>
    </subcellularLocation>
    <subcellularLocation>
        <location evidence="1">Membrane</location>
    </subcellularLocation>
</comment>
<evidence type="ECO:0000256" key="4">
    <source>
        <dbReference type="ARBA" id="ARBA00022692"/>
    </source>
</evidence>
<evidence type="ECO:0000256" key="8">
    <source>
        <dbReference type="ARBA" id="ARBA00023136"/>
    </source>
</evidence>
<dbReference type="Pfam" id="PF00584">
    <property type="entry name" value="SecE"/>
    <property type="match status" value="1"/>
</dbReference>
<sequence length="84" mass="9456">MSQSAETGANKPRSAPKGENRGLFARIALFYRQVVAELRKTVRPTKTELWTFFTVVLIFVIAVMAFVGVLDFMFGKLILAIYGR</sequence>
<evidence type="ECO:0000256" key="9">
    <source>
        <dbReference type="HAMAP-Rule" id="MF_00422"/>
    </source>
</evidence>
<dbReference type="InterPro" id="IPR001901">
    <property type="entry name" value="Translocase_SecE/Sec61-g"/>
</dbReference>
<organism evidence="10 11">
    <name type="scientific">Bowdeniella nasicola</name>
    <dbReference type="NCBI Taxonomy" id="208480"/>
    <lineage>
        <taxon>Bacteria</taxon>
        <taxon>Bacillati</taxon>
        <taxon>Actinomycetota</taxon>
        <taxon>Actinomycetes</taxon>
        <taxon>Actinomycetales</taxon>
        <taxon>Actinomycetaceae</taxon>
        <taxon>Bowdeniella</taxon>
    </lineage>
</organism>
<evidence type="ECO:0000256" key="7">
    <source>
        <dbReference type="ARBA" id="ARBA00023010"/>
    </source>
</evidence>
<dbReference type="GO" id="GO:0043952">
    <property type="term" value="P:protein transport by the Sec complex"/>
    <property type="evidence" value="ECO:0007669"/>
    <property type="project" value="UniProtKB-UniRule"/>
</dbReference>
<dbReference type="PANTHER" id="PTHR33910:SF1">
    <property type="entry name" value="PROTEIN TRANSLOCASE SUBUNIT SECE"/>
    <property type="match status" value="1"/>
</dbReference>
<keyword evidence="5 9" id="KW-0653">Protein transport</keyword>
<dbReference type="OrthoDB" id="9805743at2"/>
<keyword evidence="3 9" id="KW-1003">Cell membrane</keyword>
<evidence type="ECO:0000313" key="11">
    <source>
        <dbReference type="Proteomes" id="UP000199288"/>
    </source>
</evidence>
<comment type="function">
    <text evidence="9">Essential subunit of the Sec protein translocation channel SecYEG. Clamps together the 2 halves of SecY. May contact the channel plug during translocation.</text>
</comment>
<dbReference type="NCBIfam" id="TIGR00964">
    <property type="entry name" value="secE_bact"/>
    <property type="match status" value="1"/>
</dbReference>
<dbReference type="AlphaFoldDB" id="A0A1H4E2P2"/>
<accession>A0A1H4E2P2</accession>
<keyword evidence="8 9" id="KW-0472">Membrane</keyword>
<dbReference type="Proteomes" id="UP000199288">
    <property type="component" value="Unassembled WGS sequence"/>
</dbReference>
<dbReference type="PANTHER" id="PTHR33910">
    <property type="entry name" value="PROTEIN TRANSLOCASE SUBUNIT SECE"/>
    <property type="match status" value="1"/>
</dbReference>
<keyword evidence="2 9" id="KW-0813">Transport</keyword>
<proteinExistence type="inferred from homology"/>
<dbReference type="GO" id="GO:0005886">
    <property type="term" value="C:plasma membrane"/>
    <property type="evidence" value="ECO:0007669"/>
    <property type="project" value="UniProtKB-SubCell"/>
</dbReference>
<comment type="subunit">
    <text evidence="9">Component of the Sec protein translocase complex. Heterotrimer consisting of SecY, SecE and SecG subunits. The heterotrimers can form oligomers, although 1 heterotrimer is thought to be able to translocate proteins. Interacts with the ribosome. Interacts with SecDF, and other proteins may be involved. Interacts with SecA.</text>
</comment>
<evidence type="ECO:0000256" key="2">
    <source>
        <dbReference type="ARBA" id="ARBA00022448"/>
    </source>
</evidence>
<evidence type="ECO:0000313" key="10">
    <source>
        <dbReference type="EMBL" id="SEA79314.1"/>
    </source>
</evidence>
<reference evidence="11" key="1">
    <citation type="submission" date="2016-10" db="EMBL/GenBank/DDBJ databases">
        <authorList>
            <person name="Varghese N."/>
            <person name="Submissions S."/>
        </authorList>
    </citation>
    <scope>NUCLEOTIDE SEQUENCE [LARGE SCALE GENOMIC DNA]</scope>
    <source>
        <strain evidence="11">KPR-1</strain>
    </source>
</reference>
<dbReference type="GO" id="GO:0009306">
    <property type="term" value="P:protein secretion"/>
    <property type="evidence" value="ECO:0007669"/>
    <property type="project" value="UniProtKB-UniRule"/>
</dbReference>
<dbReference type="RefSeq" id="WP_092566221.1">
    <property type="nucleotide sequence ID" value="NZ_FNQV01000025.1"/>
</dbReference>
<feature type="transmembrane region" description="Helical" evidence="9">
    <location>
        <begin position="49"/>
        <end position="74"/>
    </location>
</feature>
<dbReference type="GO" id="GO:0006605">
    <property type="term" value="P:protein targeting"/>
    <property type="evidence" value="ECO:0007669"/>
    <property type="project" value="UniProtKB-UniRule"/>
</dbReference>